<keyword evidence="3" id="KW-1185">Reference proteome</keyword>
<gene>
    <name evidence="2" type="ORF">D3H65_07875</name>
</gene>
<sequence>MNTIAYILYLFITYIITVRVGFIFYRNGRVFILELLHRDVQLTDFINRILLTGYYLLNLGYAALMLRSWDTIHTWTALLLSIVTMTGKIMLTLAVIHFCNMTVIYFFGKRNNHFVNSKI</sequence>
<dbReference type="AlphaFoldDB" id="A0A3B7MHN6"/>
<proteinExistence type="predicted"/>
<feature type="transmembrane region" description="Helical" evidence="1">
    <location>
        <begin position="89"/>
        <end position="108"/>
    </location>
</feature>
<dbReference type="Proteomes" id="UP000263900">
    <property type="component" value="Chromosome"/>
</dbReference>
<accession>A0A3B7MHN6</accession>
<dbReference type="KEGG" id="pseg:D3H65_07875"/>
<evidence type="ECO:0000313" key="2">
    <source>
        <dbReference type="EMBL" id="AXY73902.1"/>
    </source>
</evidence>
<keyword evidence="1" id="KW-0472">Membrane</keyword>
<evidence type="ECO:0000313" key="3">
    <source>
        <dbReference type="Proteomes" id="UP000263900"/>
    </source>
</evidence>
<dbReference type="RefSeq" id="WP_119049770.1">
    <property type="nucleotide sequence ID" value="NZ_CP032157.1"/>
</dbReference>
<keyword evidence="1" id="KW-0812">Transmembrane</keyword>
<name>A0A3B7MHN6_9BACT</name>
<feature type="transmembrane region" description="Helical" evidence="1">
    <location>
        <begin position="6"/>
        <end position="25"/>
    </location>
</feature>
<organism evidence="2 3">
    <name type="scientific">Paraflavitalea soli</name>
    <dbReference type="NCBI Taxonomy" id="2315862"/>
    <lineage>
        <taxon>Bacteria</taxon>
        <taxon>Pseudomonadati</taxon>
        <taxon>Bacteroidota</taxon>
        <taxon>Chitinophagia</taxon>
        <taxon>Chitinophagales</taxon>
        <taxon>Chitinophagaceae</taxon>
        <taxon>Paraflavitalea</taxon>
    </lineage>
</organism>
<protein>
    <submittedName>
        <fullName evidence="2">Uncharacterized protein</fullName>
    </submittedName>
</protein>
<dbReference type="EMBL" id="CP032157">
    <property type="protein sequence ID" value="AXY73902.1"/>
    <property type="molecule type" value="Genomic_DNA"/>
</dbReference>
<evidence type="ECO:0000256" key="1">
    <source>
        <dbReference type="SAM" id="Phobius"/>
    </source>
</evidence>
<feature type="transmembrane region" description="Helical" evidence="1">
    <location>
        <begin position="45"/>
        <end position="69"/>
    </location>
</feature>
<dbReference type="OrthoDB" id="193443at2"/>
<keyword evidence="1" id="KW-1133">Transmembrane helix</keyword>
<reference evidence="2 3" key="1">
    <citation type="submission" date="2018-09" db="EMBL/GenBank/DDBJ databases">
        <title>Genome sequencing of strain 6GH32-13.</title>
        <authorList>
            <person name="Weon H.-Y."/>
            <person name="Heo J."/>
            <person name="Kwon S.-W."/>
        </authorList>
    </citation>
    <scope>NUCLEOTIDE SEQUENCE [LARGE SCALE GENOMIC DNA]</scope>
    <source>
        <strain evidence="2 3">5GH32-13</strain>
    </source>
</reference>